<dbReference type="PANTHER" id="PTHR44757">
    <property type="entry name" value="DIGUANYLATE CYCLASE DGCP"/>
    <property type="match status" value="1"/>
</dbReference>
<comment type="caution">
    <text evidence="3">The sequence shown here is derived from an EMBL/GenBank/DDBJ whole genome shotgun (WGS) entry which is preliminary data.</text>
</comment>
<dbReference type="CDD" id="cd01949">
    <property type="entry name" value="GGDEF"/>
    <property type="match status" value="1"/>
</dbReference>
<dbReference type="InterPro" id="IPR052155">
    <property type="entry name" value="Biofilm_reg_signaling"/>
</dbReference>
<dbReference type="PROSITE" id="PS50887">
    <property type="entry name" value="GGDEF"/>
    <property type="match status" value="1"/>
</dbReference>
<reference evidence="3" key="1">
    <citation type="submission" date="2021-01" db="EMBL/GenBank/DDBJ databases">
        <title>Whole genome shotgun sequence of Virgisporangium ochraceum NBRC 16418.</title>
        <authorList>
            <person name="Komaki H."/>
            <person name="Tamura T."/>
        </authorList>
    </citation>
    <scope>NUCLEOTIDE SEQUENCE</scope>
    <source>
        <strain evidence="3">NBRC 16418</strain>
    </source>
</reference>
<dbReference type="SMART" id="SM00267">
    <property type="entry name" value="GGDEF"/>
    <property type="match status" value="1"/>
</dbReference>
<keyword evidence="4" id="KW-1185">Reference proteome</keyword>
<evidence type="ECO:0000259" key="2">
    <source>
        <dbReference type="PROSITE" id="PS50887"/>
    </source>
</evidence>
<dbReference type="Gene3D" id="3.30.70.270">
    <property type="match status" value="1"/>
</dbReference>
<dbReference type="PANTHER" id="PTHR44757:SF2">
    <property type="entry name" value="BIOFILM ARCHITECTURE MAINTENANCE PROTEIN MBAA"/>
    <property type="match status" value="1"/>
</dbReference>
<dbReference type="SUPFAM" id="SSF55073">
    <property type="entry name" value="Nucleotide cyclase"/>
    <property type="match status" value="1"/>
</dbReference>
<gene>
    <name evidence="3" type="ORF">Voc01_089990</name>
</gene>
<sequence>MKAQAARSETGSTTRWATALVEIAVAGIAAVVAGAAIMTGYGGPVCTPVAAGGAAFASGFVIATVHWRAWAHARVDRALRDPLTGLPTRAVVEARLDDATRSGELVTVALADVDGLHAINANFGHAAGDRYLSAVAYRLARAVPAGGCLVRQGGDEFTIVVPGTDAEGLATAIGAAMAGPAVIAGRRVQPRASIGIASNSGHAGDARRARTRADVAMYAAKEAGGNQIRIWDPALHGEPNADGTRPLLRRRDIDPSTGYDTWHPEPDDLLTFLLSITDARLVHQAVALARDLNAGSRHAEYSRLAARLGRVVDPQQDDSSCASPGSIGGSACSICQTEGDHGG</sequence>
<evidence type="ECO:0000256" key="1">
    <source>
        <dbReference type="SAM" id="Phobius"/>
    </source>
</evidence>
<protein>
    <recommendedName>
        <fullName evidence="2">GGDEF domain-containing protein</fullName>
    </recommendedName>
</protein>
<dbReference type="Pfam" id="PF00990">
    <property type="entry name" value="GGDEF"/>
    <property type="match status" value="1"/>
</dbReference>
<proteinExistence type="predicted"/>
<dbReference type="InterPro" id="IPR029787">
    <property type="entry name" value="Nucleotide_cyclase"/>
</dbReference>
<accession>A0A8J4EJA7</accession>
<keyword evidence="1" id="KW-0812">Transmembrane</keyword>
<dbReference type="AlphaFoldDB" id="A0A8J4EJA7"/>
<keyword evidence="1" id="KW-1133">Transmembrane helix</keyword>
<feature type="transmembrane region" description="Helical" evidence="1">
    <location>
        <begin position="49"/>
        <end position="70"/>
    </location>
</feature>
<evidence type="ECO:0000313" key="4">
    <source>
        <dbReference type="Proteomes" id="UP000635606"/>
    </source>
</evidence>
<dbReference type="InterPro" id="IPR000160">
    <property type="entry name" value="GGDEF_dom"/>
</dbReference>
<evidence type="ECO:0000313" key="3">
    <source>
        <dbReference type="EMBL" id="GIJ74082.1"/>
    </source>
</evidence>
<dbReference type="EMBL" id="BOPH01000129">
    <property type="protein sequence ID" value="GIJ74082.1"/>
    <property type="molecule type" value="Genomic_DNA"/>
</dbReference>
<dbReference type="Proteomes" id="UP000635606">
    <property type="component" value="Unassembled WGS sequence"/>
</dbReference>
<organism evidence="3 4">
    <name type="scientific">Virgisporangium ochraceum</name>
    <dbReference type="NCBI Taxonomy" id="65505"/>
    <lineage>
        <taxon>Bacteria</taxon>
        <taxon>Bacillati</taxon>
        <taxon>Actinomycetota</taxon>
        <taxon>Actinomycetes</taxon>
        <taxon>Micromonosporales</taxon>
        <taxon>Micromonosporaceae</taxon>
        <taxon>Virgisporangium</taxon>
    </lineage>
</organism>
<dbReference type="InterPro" id="IPR043128">
    <property type="entry name" value="Rev_trsase/Diguanyl_cyclase"/>
</dbReference>
<keyword evidence="1" id="KW-0472">Membrane</keyword>
<feature type="domain" description="GGDEF" evidence="2">
    <location>
        <begin position="104"/>
        <end position="233"/>
    </location>
</feature>
<dbReference type="NCBIfam" id="TIGR00254">
    <property type="entry name" value="GGDEF"/>
    <property type="match status" value="1"/>
</dbReference>
<feature type="transmembrane region" description="Helical" evidence="1">
    <location>
        <begin position="20"/>
        <end position="43"/>
    </location>
</feature>
<name>A0A8J4EJA7_9ACTN</name>